<reference evidence="10 11" key="1">
    <citation type="submission" date="2021-06" db="EMBL/GenBank/DDBJ databases">
        <authorList>
            <person name="Sun Q."/>
            <person name="Li D."/>
        </authorList>
    </citation>
    <scope>NUCLEOTIDE SEQUENCE [LARGE SCALE GENOMIC DNA]</scope>
    <source>
        <strain evidence="10 11">N19</strain>
    </source>
</reference>
<accession>A0ABS6DW05</accession>
<evidence type="ECO:0000313" key="11">
    <source>
        <dbReference type="Proteomes" id="UP001196301"/>
    </source>
</evidence>
<evidence type="ECO:0000256" key="3">
    <source>
        <dbReference type="ARBA" id="ARBA00022694"/>
    </source>
</evidence>
<dbReference type="PANTHER" id="PTHR30002:SF4">
    <property type="entry name" value="EPOXYQUEUOSINE REDUCTASE"/>
    <property type="match status" value="1"/>
</dbReference>
<sequence length="303" mass="35526">MNKDRLLEIYKDFGIDTVGVAPVEPYIELEKILIDRKQKEYLTGMEEEDIQKRINPKLIMEDAKSIIVCAFPYYTGEFNDSNISKYCYGEDYHIVTKEILNNICLEITKEIPDFKYEIFADNGPLVDRYLAYLSGIGYFGINNNIITDKYGSYVFIAYIVNNYDFPKDKHLNKDCLKCNKCVEYCPGNAILGNYEIDPRKCLSYITQKKEELSSKEEKLLRENKKVFGCDICQEVCPHNKDISMTNLYQFSSNLTTKIDEDEINEISNKEFKRRFKNKAFSWRGRKIIKRNLDIISNKNKTDF</sequence>
<evidence type="ECO:0000256" key="5">
    <source>
        <dbReference type="ARBA" id="ARBA00022785"/>
    </source>
</evidence>
<evidence type="ECO:0000256" key="1">
    <source>
        <dbReference type="ARBA" id="ARBA00022485"/>
    </source>
</evidence>
<evidence type="ECO:0000256" key="7">
    <source>
        <dbReference type="ARBA" id="ARBA00023004"/>
    </source>
</evidence>
<evidence type="ECO:0000256" key="8">
    <source>
        <dbReference type="ARBA" id="ARBA00023014"/>
    </source>
</evidence>
<protein>
    <submittedName>
        <fullName evidence="10">tRNA epoxyqueuosine(34) reductase QueG</fullName>
        <ecNumber evidence="10">1.17.99.6</ecNumber>
    </submittedName>
</protein>
<evidence type="ECO:0000256" key="6">
    <source>
        <dbReference type="ARBA" id="ARBA00023002"/>
    </source>
</evidence>
<keyword evidence="11" id="KW-1185">Reference proteome</keyword>
<dbReference type="InterPro" id="IPR013542">
    <property type="entry name" value="QueG_DUF1730"/>
</dbReference>
<dbReference type="EC" id="1.17.99.6" evidence="10"/>
<dbReference type="InterPro" id="IPR017896">
    <property type="entry name" value="4Fe4S_Fe-S-bd"/>
</dbReference>
<dbReference type="InterPro" id="IPR017900">
    <property type="entry name" value="4Fe4S_Fe_S_CS"/>
</dbReference>
<dbReference type="EMBL" id="JAHLOQ010000013">
    <property type="protein sequence ID" value="MBU5336036.1"/>
    <property type="molecule type" value="Genomic_DNA"/>
</dbReference>
<gene>
    <name evidence="10" type="primary">queG</name>
    <name evidence="10" type="ORF">KQI20_06255</name>
</gene>
<keyword evidence="4" id="KW-0479">Metal-binding</keyword>
<evidence type="ECO:0000313" key="10">
    <source>
        <dbReference type="EMBL" id="MBU5336036.1"/>
    </source>
</evidence>
<comment type="caution">
    <text evidence="10">The sequence shown here is derived from an EMBL/GenBank/DDBJ whole genome shotgun (WGS) entry which is preliminary data.</text>
</comment>
<dbReference type="Pfam" id="PF13484">
    <property type="entry name" value="Fer4_16"/>
    <property type="match status" value="1"/>
</dbReference>
<dbReference type="RefSeq" id="WP_216569167.1">
    <property type="nucleotide sequence ID" value="NZ_JAHLOQ010000013.1"/>
</dbReference>
<keyword evidence="1" id="KW-0004">4Fe-4S</keyword>
<keyword evidence="6 10" id="KW-0560">Oxidoreductase</keyword>
<evidence type="ECO:0000256" key="4">
    <source>
        <dbReference type="ARBA" id="ARBA00022723"/>
    </source>
</evidence>
<dbReference type="PANTHER" id="PTHR30002">
    <property type="entry name" value="EPOXYQUEUOSINE REDUCTASE"/>
    <property type="match status" value="1"/>
</dbReference>
<name>A0ABS6DW05_9FIRM</name>
<dbReference type="Proteomes" id="UP001196301">
    <property type="component" value="Unassembled WGS sequence"/>
</dbReference>
<keyword evidence="3" id="KW-0819">tRNA processing</keyword>
<dbReference type="PROSITE" id="PS00198">
    <property type="entry name" value="4FE4S_FER_1"/>
    <property type="match status" value="1"/>
</dbReference>
<dbReference type="NCBIfam" id="TIGR00276">
    <property type="entry name" value="tRNA epoxyqueuosine(34) reductase QueG"/>
    <property type="match status" value="1"/>
</dbReference>
<keyword evidence="7" id="KW-0408">Iron</keyword>
<feature type="domain" description="4Fe-4S ferredoxin-type" evidence="9">
    <location>
        <begin position="167"/>
        <end position="195"/>
    </location>
</feature>
<evidence type="ECO:0000259" key="9">
    <source>
        <dbReference type="PROSITE" id="PS51379"/>
    </source>
</evidence>
<evidence type="ECO:0000256" key="2">
    <source>
        <dbReference type="ARBA" id="ARBA00022490"/>
    </source>
</evidence>
<keyword evidence="8" id="KW-0411">Iron-sulfur</keyword>
<keyword evidence="2" id="KW-0963">Cytoplasm</keyword>
<proteinExistence type="predicted"/>
<dbReference type="InterPro" id="IPR004453">
    <property type="entry name" value="QueG"/>
</dbReference>
<organism evidence="10 11">
    <name type="scientific">Intestinibacter bartlettii</name>
    <dbReference type="NCBI Taxonomy" id="261299"/>
    <lineage>
        <taxon>Bacteria</taxon>
        <taxon>Bacillati</taxon>
        <taxon>Bacillota</taxon>
        <taxon>Clostridia</taxon>
        <taxon>Peptostreptococcales</taxon>
        <taxon>Peptostreptococcaceae</taxon>
        <taxon>Intestinibacter</taxon>
    </lineage>
</organism>
<dbReference type="GO" id="GO:0052693">
    <property type="term" value="F:epoxyqueuosine reductase activity"/>
    <property type="evidence" value="ECO:0007669"/>
    <property type="project" value="UniProtKB-EC"/>
</dbReference>
<dbReference type="Pfam" id="PF08331">
    <property type="entry name" value="QueG_DUF1730"/>
    <property type="match status" value="1"/>
</dbReference>
<keyword evidence="5" id="KW-0671">Queuosine biosynthesis</keyword>
<dbReference type="PROSITE" id="PS51379">
    <property type="entry name" value="4FE4S_FER_2"/>
    <property type="match status" value="1"/>
</dbReference>